<dbReference type="InterPro" id="IPR051683">
    <property type="entry name" value="Enoyl-CoA_Hydratase/Isomerase"/>
</dbReference>
<dbReference type="GO" id="GO:0016853">
    <property type="term" value="F:isomerase activity"/>
    <property type="evidence" value="ECO:0007669"/>
    <property type="project" value="UniProtKB-KW"/>
</dbReference>
<dbReference type="InterPro" id="IPR029045">
    <property type="entry name" value="ClpP/crotonase-like_dom_sf"/>
</dbReference>
<keyword evidence="2" id="KW-0413">Isomerase</keyword>
<comment type="similarity">
    <text evidence="1">Belongs to the enoyl-CoA hydratase/isomerase family.</text>
</comment>
<comment type="caution">
    <text evidence="2">The sequence shown here is derived from an EMBL/GenBank/DDBJ whole genome shotgun (WGS) entry which is preliminary data.</text>
</comment>
<dbReference type="Pfam" id="PF00378">
    <property type="entry name" value="ECH_1"/>
    <property type="match status" value="1"/>
</dbReference>
<dbReference type="EMBL" id="WSES01000005">
    <property type="protein sequence ID" value="MVW61833.1"/>
    <property type="molecule type" value="Genomic_DNA"/>
</dbReference>
<sequence>MSEHVHIRRDGAVLDILLDRADKGNALTAPMGAAIVAALRGIDDDVKLVRLGAAGPDFCTGRDSPIPTLGARPSAETVRQKVALPPLELYDAIKAVPVPVIAVVRGRAVGAGCALACVADLVVCADDAVFQISEMERDIPPTLVMAALVDRVPVKTLAHMVYGRAPLDAADARTAGLVSHVVPAARLDAAAAALADTMLGNSAVTLRAVKQFLAVAPGMPPASASAFAGHLAATALSIRF</sequence>
<name>A0A7X3K8D7_9BURK</name>
<protein>
    <submittedName>
        <fullName evidence="2">Enoyl-CoA hydratase/isomerase family protein</fullName>
    </submittedName>
</protein>
<dbReference type="InterPro" id="IPR001753">
    <property type="entry name" value="Enoyl-CoA_hydra/iso"/>
</dbReference>
<accession>A0A7X3K8D7</accession>
<dbReference type="PANTHER" id="PTHR42964:SF1">
    <property type="entry name" value="POLYKETIDE BIOSYNTHESIS ENOYL-COA HYDRATASE PKSH-RELATED"/>
    <property type="match status" value="1"/>
</dbReference>
<dbReference type="SUPFAM" id="SSF52096">
    <property type="entry name" value="ClpP/crotonase"/>
    <property type="match status" value="1"/>
</dbReference>
<dbReference type="CDD" id="cd06558">
    <property type="entry name" value="crotonase-like"/>
    <property type="match status" value="1"/>
</dbReference>
<evidence type="ECO:0000313" key="2">
    <source>
        <dbReference type="EMBL" id="MVW61833.1"/>
    </source>
</evidence>
<dbReference type="Proteomes" id="UP000443353">
    <property type="component" value="Unassembled WGS sequence"/>
</dbReference>
<evidence type="ECO:0000256" key="1">
    <source>
        <dbReference type="ARBA" id="ARBA00005254"/>
    </source>
</evidence>
<evidence type="ECO:0000313" key="3">
    <source>
        <dbReference type="Proteomes" id="UP000443353"/>
    </source>
</evidence>
<gene>
    <name evidence="2" type="ORF">GPY61_18040</name>
</gene>
<dbReference type="PANTHER" id="PTHR42964">
    <property type="entry name" value="ENOYL-COA HYDRATASE"/>
    <property type="match status" value="1"/>
</dbReference>
<dbReference type="Gene3D" id="3.90.226.10">
    <property type="entry name" value="2-enoyl-CoA Hydratase, Chain A, domain 1"/>
    <property type="match status" value="1"/>
</dbReference>
<dbReference type="AlphaFoldDB" id="A0A7X3K8D7"/>
<keyword evidence="3" id="KW-1185">Reference proteome</keyword>
<proteinExistence type="inferred from homology"/>
<organism evidence="2 3">
    <name type="scientific">Massilia cellulosiltytica</name>
    <dbReference type="NCBI Taxonomy" id="2683234"/>
    <lineage>
        <taxon>Bacteria</taxon>
        <taxon>Pseudomonadati</taxon>
        <taxon>Pseudomonadota</taxon>
        <taxon>Betaproteobacteria</taxon>
        <taxon>Burkholderiales</taxon>
        <taxon>Oxalobacteraceae</taxon>
        <taxon>Telluria group</taxon>
        <taxon>Massilia</taxon>
    </lineage>
</organism>
<reference evidence="2 3" key="1">
    <citation type="submission" date="2019-12" db="EMBL/GenBank/DDBJ databases">
        <authorList>
            <person name="Li C."/>
            <person name="Zhao J."/>
        </authorList>
    </citation>
    <scope>NUCLEOTIDE SEQUENCE [LARGE SCALE GENOMIC DNA]</scope>
    <source>
        <strain evidence="2 3">NEAU-DD11</strain>
    </source>
</reference>